<feature type="region of interest" description="Disordered" evidence="6">
    <location>
        <begin position="269"/>
        <end position="313"/>
    </location>
</feature>
<keyword evidence="3 7" id="KW-0812">Transmembrane</keyword>
<feature type="region of interest" description="Disordered" evidence="6">
    <location>
        <begin position="51"/>
        <end position="76"/>
    </location>
</feature>
<evidence type="ECO:0000256" key="3">
    <source>
        <dbReference type="ARBA" id="ARBA00022692"/>
    </source>
</evidence>
<dbReference type="InterPro" id="IPR029454">
    <property type="entry name" value="ODR-4-like"/>
</dbReference>
<evidence type="ECO:0000256" key="4">
    <source>
        <dbReference type="ARBA" id="ARBA00022989"/>
    </source>
</evidence>
<organism evidence="8 9">
    <name type="scientific">Orchesella dallaii</name>
    <dbReference type="NCBI Taxonomy" id="48710"/>
    <lineage>
        <taxon>Eukaryota</taxon>
        <taxon>Metazoa</taxon>
        <taxon>Ecdysozoa</taxon>
        <taxon>Arthropoda</taxon>
        <taxon>Hexapoda</taxon>
        <taxon>Collembola</taxon>
        <taxon>Entomobryomorpha</taxon>
        <taxon>Entomobryoidea</taxon>
        <taxon>Orchesellidae</taxon>
        <taxon>Orchesellinae</taxon>
        <taxon>Orchesella</taxon>
    </lineage>
</organism>
<evidence type="ECO:0000256" key="6">
    <source>
        <dbReference type="SAM" id="MobiDB-lite"/>
    </source>
</evidence>
<comment type="caution">
    <text evidence="8">The sequence shown here is derived from an EMBL/GenBank/DDBJ whole genome shotgun (WGS) entry which is preliminary data.</text>
</comment>
<dbReference type="PANTHER" id="PTHR33966:SF1">
    <property type="entry name" value="PROTEIN ODR-4 HOMOLOG"/>
    <property type="match status" value="1"/>
</dbReference>
<reference evidence="8 9" key="1">
    <citation type="submission" date="2024-08" db="EMBL/GenBank/DDBJ databases">
        <authorList>
            <person name="Cucini C."/>
            <person name="Frati F."/>
        </authorList>
    </citation>
    <scope>NUCLEOTIDE SEQUENCE [LARGE SCALE GENOMIC DNA]</scope>
</reference>
<keyword evidence="5 7" id="KW-0472">Membrane</keyword>
<evidence type="ECO:0008006" key="10">
    <source>
        <dbReference type="Google" id="ProtNLM"/>
    </source>
</evidence>
<dbReference type="Pfam" id="PF14778">
    <property type="entry name" value="ODR4-like"/>
    <property type="match status" value="1"/>
</dbReference>
<dbReference type="EMBL" id="CAXLJM020000141">
    <property type="protein sequence ID" value="CAL8140933.1"/>
    <property type="molecule type" value="Genomic_DNA"/>
</dbReference>
<protein>
    <recommendedName>
        <fullName evidence="10">Protein odr-4</fullName>
    </recommendedName>
</protein>
<feature type="compositionally biased region" description="Gly residues" evidence="6">
    <location>
        <begin position="271"/>
        <end position="285"/>
    </location>
</feature>
<comment type="similarity">
    <text evidence="2">Belongs to the ODR-4 family.</text>
</comment>
<evidence type="ECO:0000256" key="7">
    <source>
        <dbReference type="SAM" id="Phobius"/>
    </source>
</evidence>
<comment type="subcellular location">
    <subcellularLocation>
        <location evidence="1">Membrane</location>
    </subcellularLocation>
</comment>
<dbReference type="Proteomes" id="UP001642540">
    <property type="component" value="Unassembled WGS sequence"/>
</dbReference>
<sequence length="528" mass="57529">MVAGNKIEVVIEATVRDEFIHSEKEDSYVGLLIGNYTENGSYCVAHKAATLEEDEDSTTPSSSPSPSPPPPSTPATVLTLTPQLISRHAKQVIRMLPGGIQILGLYVIEKCDNLFTQKYEPALKSLYVHLNKGLSRNPFYGSDFGDKNEKLIFHFNPSTKKFNCKAMTDGSSLSSKAVETSFASISWSKLECEYDTCAAMHISKKDVGLPLKKNLNVLLRSFQESLSSAQFFVEGRVPSADTPFVEPPDGFPVDIESAVNPADVDLESEIFGGGRAPHQPGGGGDHLPDLDKSMSSSSEADEDGSSGRRPISPVHILVEKVPAALITSKPGGGGGEDSNQGTDFVSHLHMKGKIAAVAFVKDGDSTLQIVQMLRQDILRSMASRMEMHCESLIDEESNGVTGTDLGDQDCSKVYHEVPRRVFTNLRKSKLVVSDYLFPGEGAKDSFDSFRDLLSLEIENEEDVIITKEKPFDLDEVEMKGSMEELLSKAESISKLPPGLIMSRKALIWVIGLSLLVGLLALCIPFLKK</sequence>
<evidence type="ECO:0000313" key="9">
    <source>
        <dbReference type="Proteomes" id="UP001642540"/>
    </source>
</evidence>
<accession>A0ABP1S0U7</accession>
<name>A0ABP1S0U7_9HEXA</name>
<evidence type="ECO:0000256" key="5">
    <source>
        <dbReference type="ARBA" id="ARBA00023136"/>
    </source>
</evidence>
<feature type="compositionally biased region" description="Pro residues" evidence="6">
    <location>
        <begin position="63"/>
        <end position="73"/>
    </location>
</feature>
<evidence type="ECO:0000313" key="8">
    <source>
        <dbReference type="EMBL" id="CAL8140933.1"/>
    </source>
</evidence>
<keyword evidence="4 7" id="KW-1133">Transmembrane helix</keyword>
<proteinExistence type="inferred from homology"/>
<keyword evidence="9" id="KW-1185">Reference proteome</keyword>
<feature type="transmembrane region" description="Helical" evidence="7">
    <location>
        <begin position="505"/>
        <end position="526"/>
    </location>
</feature>
<evidence type="ECO:0000256" key="1">
    <source>
        <dbReference type="ARBA" id="ARBA00004370"/>
    </source>
</evidence>
<gene>
    <name evidence="8" type="ORF">ODALV1_LOCUS28495</name>
</gene>
<dbReference type="PANTHER" id="PTHR33966">
    <property type="entry name" value="PROTEIN ODR-4 HOMOLOG"/>
    <property type="match status" value="1"/>
</dbReference>
<evidence type="ECO:0000256" key="2">
    <source>
        <dbReference type="ARBA" id="ARBA00010131"/>
    </source>
</evidence>